<accession>A0A4P2VL08</accession>
<dbReference type="SUPFAM" id="SSF52540">
    <property type="entry name" value="P-loop containing nucleoside triphosphate hydrolases"/>
    <property type="match status" value="2"/>
</dbReference>
<evidence type="ECO:0000313" key="7">
    <source>
        <dbReference type="Proteomes" id="UP000291236"/>
    </source>
</evidence>
<proteinExistence type="predicted"/>
<dbReference type="SMART" id="SM00382">
    <property type="entry name" value="AAA"/>
    <property type="match status" value="2"/>
</dbReference>
<dbReference type="PANTHER" id="PTHR42855:SF2">
    <property type="entry name" value="DRUG RESISTANCE ABC TRANSPORTER,ATP-BINDING PROTEIN"/>
    <property type="match status" value="1"/>
</dbReference>
<protein>
    <submittedName>
        <fullName evidence="6">ABC transporter ATP-binding protein</fullName>
    </submittedName>
</protein>
<feature type="region of interest" description="Disordered" evidence="4">
    <location>
        <begin position="600"/>
        <end position="631"/>
    </location>
</feature>
<dbReference type="Gene3D" id="3.40.50.300">
    <property type="entry name" value="P-loop containing nucleotide triphosphate hydrolases"/>
    <property type="match status" value="2"/>
</dbReference>
<evidence type="ECO:0000259" key="5">
    <source>
        <dbReference type="PROSITE" id="PS50893"/>
    </source>
</evidence>
<dbReference type="InterPro" id="IPR032524">
    <property type="entry name" value="ABC_tran_C"/>
</dbReference>
<dbReference type="GO" id="GO:0016887">
    <property type="term" value="F:ATP hydrolysis activity"/>
    <property type="evidence" value="ECO:0007669"/>
    <property type="project" value="InterPro"/>
</dbReference>
<dbReference type="InterPro" id="IPR017871">
    <property type="entry name" value="ABC_transporter-like_CS"/>
</dbReference>
<dbReference type="PANTHER" id="PTHR42855">
    <property type="entry name" value="ABC TRANSPORTER ATP-BINDING SUBUNIT"/>
    <property type="match status" value="1"/>
</dbReference>
<name>A0A4P2VL08_FLUSA</name>
<feature type="domain" description="ABC transporter" evidence="5">
    <location>
        <begin position="7"/>
        <end position="287"/>
    </location>
</feature>
<dbReference type="Pfam" id="PF12848">
    <property type="entry name" value="ABC_tran_Xtn"/>
    <property type="match status" value="1"/>
</dbReference>
<dbReference type="InterPro" id="IPR051309">
    <property type="entry name" value="ABCF_ATPase"/>
</dbReference>
<sequence length="701" mass="79586">MSSAPYLSCYNLSTSYGSTQLFNNLSFTVHPGERWGIVGPNGAGKSTLFRLITGTQDADTGSISIRNGIRLAIVNQKYSFDIEKTVEEILRDSLPEEYDLDLQIKKIEDEIDKHSLLAEENPEITNDTQWGEKLSDLNDKLINISGVGTDNVILSALKAGKLLSLRDRQFKNLSGGQQKCVQIVSALLKNPQLILLDEPTNHLDVQTVDWLEEFLLEVVEQGVGLFGFKPKNESTEPVAFVIISHDRALLDTLVNRVLEIEAGESKQYDGNFETYSQLKLENEIVEQKTRSKMANLMRRELAWLRTGAKARTTKQKSRIDRALALDKSLNAKNQKANLPKSAEMNFDALMTDEQRNNEDNIIPVVRNLGEQELVRFKNVSIKHPAATDNNHFVFQNLEFVIKPKMRIALLGPNGCGKSTLMNLVVNQIKPDLGEITYHELVKISHFDQQRQKLDPNETVRSTIAPEGEYVHFAGKYMHIMSYLDRFLFFKFDANRKVGELSGGEQARLLLAKLMLEQGNLLILDEPTNDLDISTLQVLEKNLCDFQGGVLFTSHDRYFVQRVATGLFTFLGEKNKNGIRTGDWLMLPDLDQALESMEKYKETDSIKKQTEKAPLEPENKNTNSQTKKAKLSFKEQRELDEVERKIEKLETFLGQLEKQLENAYANNLPYNETALISAEIQTKQTDLDLCYLKWEELSAKNT</sequence>
<dbReference type="RefSeq" id="WP_130607265.1">
    <property type="nucleotide sequence ID" value="NZ_AP019368.1"/>
</dbReference>
<keyword evidence="7" id="KW-1185">Reference proteome</keyword>
<reference evidence="6 7" key="1">
    <citation type="submission" date="2018-12" db="EMBL/GenBank/DDBJ databases">
        <title>Rubrispira sanarue gen. nov., sp., nov., a member of the order Silvanigrellales, isolated from a brackish lake in Hamamatsu Japan.</title>
        <authorList>
            <person name="Maejima Y."/>
            <person name="Iino T."/>
            <person name="Muraguchi Y."/>
            <person name="Fukuda K."/>
            <person name="Nojiri H."/>
            <person name="Ohkuma M."/>
            <person name="Moriuchi R."/>
            <person name="Dohra H."/>
            <person name="Kimbara K."/>
            <person name="Shintani M."/>
        </authorList>
    </citation>
    <scope>NUCLEOTIDE SEQUENCE [LARGE SCALE GENOMIC DNA]</scope>
    <source>
        <strain evidence="6 7">RF1110005</strain>
    </source>
</reference>
<keyword evidence="1" id="KW-0547">Nucleotide-binding</keyword>
<dbReference type="PROSITE" id="PS00211">
    <property type="entry name" value="ABC_TRANSPORTER_1"/>
    <property type="match status" value="2"/>
</dbReference>
<evidence type="ECO:0000256" key="4">
    <source>
        <dbReference type="SAM" id="MobiDB-lite"/>
    </source>
</evidence>
<feature type="compositionally biased region" description="Basic and acidic residues" evidence="4">
    <location>
        <begin position="600"/>
        <end position="618"/>
    </location>
</feature>
<keyword evidence="2 6" id="KW-0067">ATP-binding</keyword>
<feature type="coiled-coil region" evidence="3">
    <location>
        <begin position="638"/>
        <end position="665"/>
    </location>
</feature>
<organism evidence="6 7">
    <name type="scientific">Fluviispira sanaruensis</name>
    <dbReference type="NCBI Taxonomy" id="2493639"/>
    <lineage>
        <taxon>Bacteria</taxon>
        <taxon>Pseudomonadati</taxon>
        <taxon>Bdellovibrionota</taxon>
        <taxon>Oligoflexia</taxon>
        <taxon>Silvanigrellales</taxon>
        <taxon>Silvanigrellaceae</taxon>
        <taxon>Fluviispira</taxon>
    </lineage>
</organism>
<dbReference type="InterPro" id="IPR003439">
    <property type="entry name" value="ABC_transporter-like_ATP-bd"/>
</dbReference>
<dbReference type="Proteomes" id="UP000291236">
    <property type="component" value="Chromosome"/>
</dbReference>
<dbReference type="InterPro" id="IPR027417">
    <property type="entry name" value="P-loop_NTPase"/>
</dbReference>
<dbReference type="InterPro" id="IPR032781">
    <property type="entry name" value="ABC_tran_Xtn"/>
</dbReference>
<dbReference type="KEGG" id="sbf:JCM31447_10550"/>
<feature type="domain" description="ABC transporter" evidence="5">
    <location>
        <begin position="374"/>
        <end position="596"/>
    </location>
</feature>
<keyword evidence="3" id="KW-0175">Coiled coil</keyword>
<evidence type="ECO:0000256" key="2">
    <source>
        <dbReference type="ARBA" id="ARBA00022840"/>
    </source>
</evidence>
<evidence type="ECO:0000256" key="3">
    <source>
        <dbReference type="SAM" id="Coils"/>
    </source>
</evidence>
<dbReference type="Pfam" id="PF00005">
    <property type="entry name" value="ABC_tran"/>
    <property type="match status" value="2"/>
</dbReference>
<dbReference type="Pfam" id="PF16326">
    <property type="entry name" value="ABC_tran_CTD"/>
    <property type="match status" value="1"/>
</dbReference>
<dbReference type="CDD" id="cd03221">
    <property type="entry name" value="ABCF_EF-3"/>
    <property type="match status" value="1"/>
</dbReference>
<gene>
    <name evidence="6" type="ORF">JCM31447_10550</name>
</gene>
<dbReference type="GO" id="GO:0005524">
    <property type="term" value="F:ATP binding"/>
    <property type="evidence" value="ECO:0007669"/>
    <property type="project" value="UniProtKB-KW"/>
</dbReference>
<dbReference type="Gene3D" id="1.10.287.380">
    <property type="entry name" value="Valyl-tRNA synthetase, C-terminal domain"/>
    <property type="match status" value="1"/>
</dbReference>
<dbReference type="AlphaFoldDB" id="A0A4P2VL08"/>
<evidence type="ECO:0000313" key="6">
    <source>
        <dbReference type="EMBL" id="BBH52614.1"/>
    </source>
</evidence>
<dbReference type="InterPro" id="IPR037118">
    <property type="entry name" value="Val-tRNA_synth_C_sf"/>
</dbReference>
<dbReference type="OrthoDB" id="5287489at2"/>
<dbReference type="PROSITE" id="PS50893">
    <property type="entry name" value="ABC_TRANSPORTER_2"/>
    <property type="match status" value="2"/>
</dbReference>
<dbReference type="InterPro" id="IPR003593">
    <property type="entry name" value="AAA+_ATPase"/>
</dbReference>
<dbReference type="EMBL" id="AP019368">
    <property type="protein sequence ID" value="BBH52614.1"/>
    <property type="molecule type" value="Genomic_DNA"/>
</dbReference>
<dbReference type="GO" id="GO:0003677">
    <property type="term" value="F:DNA binding"/>
    <property type="evidence" value="ECO:0007669"/>
    <property type="project" value="InterPro"/>
</dbReference>
<evidence type="ECO:0000256" key="1">
    <source>
        <dbReference type="ARBA" id="ARBA00022741"/>
    </source>
</evidence>